<evidence type="ECO:0000313" key="3">
    <source>
        <dbReference type="Proteomes" id="UP001367508"/>
    </source>
</evidence>
<protein>
    <recommendedName>
        <fullName evidence="4">Secreted protein</fullName>
    </recommendedName>
</protein>
<keyword evidence="3" id="KW-1185">Reference proteome</keyword>
<proteinExistence type="predicted"/>
<name>A0AAN9LRE5_CANGL</name>
<keyword evidence="1" id="KW-0732">Signal</keyword>
<reference evidence="2 3" key="1">
    <citation type="submission" date="2024-01" db="EMBL/GenBank/DDBJ databases">
        <title>The genomes of 5 underutilized Papilionoideae crops provide insights into root nodulation and disease resistanc.</title>
        <authorList>
            <person name="Jiang F."/>
        </authorList>
    </citation>
    <scope>NUCLEOTIDE SEQUENCE [LARGE SCALE GENOMIC DNA]</scope>
    <source>
        <strain evidence="2">LVBAO_FW01</strain>
        <tissue evidence="2">Leaves</tissue>
    </source>
</reference>
<evidence type="ECO:0008006" key="4">
    <source>
        <dbReference type="Google" id="ProtNLM"/>
    </source>
</evidence>
<accession>A0AAN9LRE5</accession>
<sequence>MCYFFYVFQQLCCIFAVHAWCLMQNCPSSWCLFSFHILTKFPLAPWIHVISVQELNFLISLPYTFVIWEHSSKSQTRLVQPENRLKLAVAFVSHLCKVSSHNQPMPCHCNNAFIASSCHWCNYLKPYPLSSAAYPIRVP</sequence>
<comment type="caution">
    <text evidence="2">The sequence shown here is derived from an EMBL/GenBank/DDBJ whole genome shotgun (WGS) entry which is preliminary data.</text>
</comment>
<organism evidence="2 3">
    <name type="scientific">Canavalia gladiata</name>
    <name type="common">Sword bean</name>
    <name type="synonym">Dolichos gladiatus</name>
    <dbReference type="NCBI Taxonomy" id="3824"/>
    <lineage>
        <taxon>Eukaryota</taxon>
        <taxon>Viridiplantae</taxon>
        <taxon>Streptophyta</taxon>
        <taxon>Embryophyta</taxon>
        <taxon>Tracheophyta</taxon>
        <taxon>Spermatophyta</taxon>
        <taxon>Magnoliopsida</taxon>
        <taxon>eudicotyledons</taxon>
        <taxon>Gunneridae</taxon>
        <taxon>Pentapetalae</taxon>
        <taxon>rosids</taxon>
        <taxon>fabids</taxon>
        <taxon>Fabales</taxon>
        <taxon>Fabaceae</taxon>
        <taxon>Papilionoideae</taxon>
        <taxon>50 kb inversion clade</taxon>
        <taxon>NPAAA clade</taxon>
        <taxon>indigoferoid/millettioid clade</taxon>
        <taxon>Phaseoleae</taxon>
        <taxon>Canavalia</taxon>
    </lineage>
</organism>
<evidence type="ECO:0000313" key="2">
    <source>
        <dbReference type="EMBL" id="KAK7340739.1"/>
    </source>
</evidence>
<dbReference type="EMBL" id="JAYMYQ010000004">
    <property type="protein sequence ID" value="KAK7340739.1"/>
    <property type="molecule type" value="Genomic_DNA"/>
</dbReference>
<feature type="signal peptide" evidence="1">
    <location>
        <begin position="1"/>
        <end position="19"/>
    </location>
</feature>
<feature type="chain" id="PRO_5043042901" description="Secreted protein" evidence="1">
    <location>
        <begin position="20"/>
        <end position="139"/>
    </location>
</feature>
<gene>
    <name evidence="2" type="ORF">VNO77_21450</name>
</gene>
<dbReference type="AlphaFoldDB" id="A0AAN9LRE5"/>
<evidence type="ECO:0000256" key="1">
    <source>
        <dbReference type="SAM" id="SignalP"/>
    </source>
</evidence>
<dbReference type="Proteomes" id="UP001367508">
    <property type="component" value="Unassembled WGS sequence"/>
</dbReference>